<keyword evidence="6 14" id="KW-0004">4Fe-4S</keyword>
<dbReference type="EMBL" id="QNRY01000037">
    <property type="protein sequence ID" value="RBP59633.1"/>
    <property type="molecule type" value="Genomic_DNA"/>
</dbReference>
<evidence type="ECO:0000256" key="4">
    <source>
        <dbReference type="ARBA" id="ARBA00008703"/>
    </source>
</evidence>
<keyword evidence="8 14" id="KW-0479">Metal-binding</keyword>
<evidence type="ECO:0000256" key="8">
    <source>
        <dbReference type="ARBA" id="ARBA00022723"/>
    </source>
</evidence>
<reference evidence="17 18" key="1">
    <citation type="submission" date="2018-06" db="EMBL/GenBank/DDBJ databases">
        <title>Genomic Encyclopedia of Type Strains, Phase IV (KMG-IV): sequencing the most valuable type-strain genomes for metagenomic binning, comparative biology and taxonomic classification.</title>
        <authorList>
            <person name="Goeker M."/>
        </authorList>
    </citation>
    <scope>NUCLEOTIDE SEQUENCE [LARGE SCALE GENOMIC DNA]</scope>
    <source>
        <strain evidence="17 18">DSM 30166</strain>
    </source>
</reference>
<dbReference type="Proteomes" id="UP000253046">
    <property type="component" value="Unassembled WGS sequence"/>
</dbReference>
<dbReference type="InterPro" id="IPR022462">
    <property type="entry name" value="EpmB"/>
</dbReference>
<sequence>MILVLSQKMAHIVTLNIPSREDWLQQLADVITDPEELLQLLALGDNARLRQGHDARRLFPLRVPRAFAARMQKGNASDPLLQQVLTSRAEFIATPGFSHDPLDEQHSVVPGLLHKYHNRALLLVKGGCAVNCRYCFRRHFPYQDNQGNKTNWRQALDYIQAHPELDEIIFSGGDPLMAKDQELAWLITALEKIPHLKRLRIHTRLPVVIPARITDTLCQRLSQTSLQVLLVTHINHPQEIDPDLTQSMARLRRAGVTLLNQSVLLRGVNDNADTLANLSNALFDIGILPYYLHVLDKVQGAAHFMVSDDEARSLVKALMKKVSGYLVPRLAREIGGEASKTPLDLRLRQSQDEGE</sequence>
<dbReference type="SFLD" id="SFLDG01070">
    <property type="entry name" value="PLP-dependent"/>
    <property type="match status" value="1"/>
</dbReference>
<evidence type="ECO:0000256" key="12">
    <source>
        <dbReference type="ARBA" id="ARBA00023235"/>
    </source>
</evidence>
<feature type="binding site" evidence="14">
    <location>
        <position position="132"/>
    </location>
    <ligand>
        <name>[4Fe-4S] cluster</name>
        <dbReference type="ChEBI" id="CHEBI:49883"/>
        <note>4Fe-4S-S-AdoMet</note>
    </ligand>
</feature>
<evidence type="ECO:0000313" key="18">
    <source>
        <dbReference type="Proteomes" id="UP000253046"/>
    </source>
</evidence>
<dbReference type="PANTHER" id="PTHR30538:SF1">
    <property type="entry name" value="L-LYSINE 2,3-AMINOMUTASE"/>
    <property type="match status" value="1"/>
</dbReference>
<dbReference type="PANTHER" id="PTHR30538">
    <property type="entry name" value="LYSINE 2,3-AMINOMUTASE-RELATED"/>
    <property type="match status" value="1"/>
</dbReference>
<feature type="modified residue" description="N6-(pyridoxal phosphate)lysine" evidence="15">
    <location>
        <position position="340"/>
    </location>
</feature>
<evidence type="ECO:0000256" key="15">
    <source>
        <dbReference type="PIRSR" id="PIRSR603739-50"/>
    </source>
</evidence>
<dbReference type="NCBIfam" id="TIGR03821">
    <property type="entry name" value="EFP_modif_epmB"/>
    <property type="match status" value="1"/>
</dbReference>
<keyword evidence="18" id="KW-1185">Reference proteome</keyword>
<comment type="cofactor">
    <cofactor evidence="2 15">
        <name>pyridoxal 5'-phosphate</name>
        <dbReference type="ChEBI" id="CHEBI:597326"/>
    </cofactor>
</comment>
<evidence type="ECO:0000256" key="5">
    <source>
        <dbReference type="ARBA" id="ARBA00022363"/>
    </source>
</evidence>
<dbReference type="GO" id="GO:0016853">
    <property type="term" value="F:isomerase activity"/>
    <property type="evidence" value="ECO:0007669"/>
    <property type="project" value="UniProtKB-KW"/>
</dbReference>
<dbReference type="NCBIfam" id="TIGR00238">
    <property type="entry name" value="KamA family radical SAM protein"/>
    <property type="match status" value="1"/>
</dbReference>
<keyword evidence="12" id="KW-0413">Isomerase</keyword>
<keyword evidence="11 14" id="KW-0411">Iron-sulfur</keyword>
<dbReference type="SUPFAM" id="SSF102114">
    <property type="entry name" value="Radical SAM enzymes"/>
    <property type="match status" value="1"/>
</dbReference>
<comment type="catalytic activity">
    <reaction evidence="1">
        <text>L-lysine = D-beta-lysine</text>
        <dbReference type="Rhea" id="RHEA:44148"/>
        <dbReference type="ChEBI" id="CHEBI:32551"/>
        <dbReference type="ChEBI" id="CHEBI:84138"/>
    </reaction>
</comment>
<evidence type="ECO:0000256" key="11">
    <source>
        <dbReference type="ARBA" id="ARBA00023014"/>
    </source>
</evidence>
<name>A0A366I1H6_9GAMM</name>
<dbReference type="PROSITE" id="PS51918">
    <property type="entry name" value="RADICAL_SAM"/>
    <property type="match status" value="1"/>
</dbReference>
<dbReference type="PIRSF" id="PIRSF004911">
    <property type="entry name" value="DUF160"/>
    <property type="match status" value="1"/>
</dbReference>
<evidence type="ECO:0000256" key="1">
    <source>
        <dbReference type="ARBA" id="ARBA00001352"/>
    </source>
</evidence>
<dbReference type="GO" id="GO:0051539">
    <property type="term" value="F:4 iron, 4 sulfur cluster binding"/>
    <property type="evidence" value="ECO:0007669"/>
    <property type="project" value="UniProtKB-KW"/>
</dbReference>
<dbReference type="InterPro" id="IPR058240">
    <property type="entry name" value="rSAM_sf"/>
</dbReference>
<evidence type="ECO:0000256" key="13">
    <source>
        <dbReference type="ARBA" id="ARBA00030756"/>
    </source>
</evidence>
<evidence type="ECO:0000256" key="6">
    <source>
        <dbReference type="ARBA" id="ARBA00022485"/>
    </source>
</evidence>
<comment type="caution">
    <text evidence="17">The sequence shown here is derived from an EMBL/GenBank/DDBJ whole genome shotgun (WGS) entry which is preliminary data.</text>
</comment>
<keyword evidence="10" id="KW-0408">Iron</keyword>
<gene>
    <name evidence="17" type="ORF">DES54_13710</name>
</gene>
<evidence type="ECO:0000256" key="9">
    <source>
        <dbReference type="ARBA" id="ARBA00022898"/>
    </source>
</evidence>
<dbReference type="InterPro" id="IPR007197">
    <property type="entry name" value="rSAM"/>
</dbReference>
<comment type="similarity">
    <text evidence="4">Belongs to the radical SAM superfamily. KamA family.</text>
</comment>
<dbReference type="SFLD" id="SFLDF00314">
    <property type="entry name" value="L-lysine_2_3-aminomutase_(yjeK"/>
    <property type="match status" value="1"/>
</dbReference>
<dbReference type="Pfam" id="PF04055">
    <property type="entry name" value="Radical_SAM"/>
    <property type="match status" value="1"/>
</dbReference>
<evidence type="ECO:0000256" key="7">
    <source>
        <dbReference type="ARBA" id="ARBA00022691"/>
    </source>
</evidence>
<feature type="binding site" evidence="14">
    <location>
        <position position="128"/>
    </location>
    <ligand>
        <name>[4Fe-4S] cluster</name>
        <dbReference type="ChEBI" id="CHEBI:49883"/>
        <note>4Fe-4S-S-AdoMet</note>
    </ligand>
</feature>
<dbReference type="GO" id="GO:0046872">
    <property type="term" value="F:metal ion binding"/>
    <property type="evidence" value="ECO:0007669"/>
    <property type="project" value="UniProtKB-KW"/>
</dbReference>
<evidence type="ECO:0000313" key="17">
    <source>
        <dbReference type="EMBL" id="RBP59633.1"/>
    </source>
</evidence>
<dbReference type="Gene3D" id="3.20.20.70">
    <property type="entry name" value="Aldolase class I"/>
    <property type="match status" value="1"/>
</dbReference>
<feature type="domain" description="Radical SAM core" evidence="16">
    <location>
        <begin position="114"/>
        <end position="337"/>
    </location>
</feature>
<dbReference type="InterPro" id="IPR013785">
    <property type="entry name" value="Aldolase_TIM"/>
</dbReference>
<comment type="cofactor">
    <cofactor evidence="3">
        <name>[4Fe-4S] cluster</name>
        <dbReference type="ChEBI" id="CHEBI:49883"/>
    </cofactor>
</comment>
<evidence type="ECO:0000256" key="14">
    <source>
        <dbReference type="PIRSR" id="PIRSR004911-1"/>
    </source>
</evidence>
<evidence type="ECO:0000259" key="16">
    <source>
        <dbReference type="PROSITE" id="PS51918"/>
    </source>
</evidence>
<dbReference type="InterPro" id="IPR003739">
    <property type="entry name" value="Lys_aminomutase/Glu_NH3_mut"/>
</dbReference>
<dbReference type="SFLD" id="SFLDS00029">
    <property type="entry name" value="Radical_SAM"/>
    <property type="match status" value="1"/>
</dbReference>
<feature type="binding site" evidence="14">
    <location>
        <position position="135"/>
    </location>
    <ligand>
        <name>[4Fe-4S] cluster</name>
        <dbReference type="ChEBI" id="CHEBI:49883"/>
        <note>4Fe-4S-S-AdoMet</note>
    </ligand>
</feature>
<keyword evidence="7" id="KW-0949">S-adenosyl-L-methionine</keyword>
<evidence type="ECO:0000256" key="3">
    <source>
        <dbReference type="ARBA" id="ARBA00001966"/>
    </source>
</evidence>
<protein>
    <recommendedName>
        <fullName evidence="5">L-lysine 2,3-aminomutase</fullName>
    </recommendedName>
    <alternativeName>
        <fullName evidence="13">EF-P post-translational modification enzyme B</fullName>
    </alternativeName>
</protein>
<accession>A0A366I1H6</accession>
<keyword evidence="9 15" id="KW-0663">Pyridoxal phosphate</keyword>
<proteinExistence type="inferred from homology"/>
<organism evidence="17 18">
    <name type="scientific">Brenneria salicis ATCC 15712 = DSM 30166</name>
    <dbReference type="NCBI Taxonomy" id="714314"/>
    <lineage>
        <taxon>Bacteria</taxon>
        <taxon>Pseudomonadati</taxon>
        <taxon>Pseudomonadota</taxon>
        <taxon>Gammaproteobacteria</taxon>
        <taxon>Enterobacterales</taxon>
        <taxon>Pectobacteriaceae</taxon>
        <taxon>Brenneria</taxon>
    </lineage>
</organism>
<dbReference type="AlphaFoldDB" id="A0A366I1H6"/>
<dbReference type="CDD" id="cd01335">
    <property type="entry name" value="Radical_SAM"/>
    <property type="match status" value="1"/>
</dbReference>
<evidence type="ECO:0000256" key="10">
    <source>
        <dbReference type="ARBA" id="ARBA00023004"/>
    </source>
</evidence>
<evidence type="ECO:0000256" key="2">
    <source>
        <dbReference type="ARBA" id="ARBA00001933"/>
    </source>
</evidence>